<dbReference type="InterPro" id="IPR037187">
    <property type="entry name" value="DnaK_N"/>
</dbReference>
<keyword evidence="3" id="KW-0862">Zinc</keyword>
<gene>
    <name evidence="6" type="ORF">CEE37_09155</name>
</gene>
<proteinExistence type="predicted"/>
<name>A0A532UZT5_UNCL8</name>
<dbReference type="AlphaFoldDB" id="A0A532UZT5"/>
<keyword evidence="1" id="KW-0479">Metal-binding</keyword>
<dbReference type="Pfam" id="PF01258">
    <property type="entry name" value="zf-dskA_traR"/>
    <property type="match status" value="1"/>
</dbReference>
<dbReference type="InterPro" id="IPR020460">
    <property type="entry name" value="Znf_C4-type_bac"/>
</dbReference>
<reference evidence="6 7" key="1">
    <citation type="submission" date="2017-06" db="EMBL/GenBank/DDBJ databases">
        <title>Novel microbial phyla capable of carbon fixation and sulfur reduction in deep-sea sediments.</title>
        <authorList>
            <person name="Huang J."/>
            <person name="Baker B."/>
            <person name="Wang Y."/>
        </authorList>
    </citation>
    <scope>NUCLEOTIDE SEQUENCE [LARGE SCALE GENOMIC DNA]</scope>
    <source>
        <strain evidence="6">B3_LCP</strain>
    </source>
</reference>
<evidence type="ECO:0000256" key="1">
    <source>
        <dbReference type="ARBA" id="ARBA00022723"/>
    </source>
</evidence>
<evidence type="ECO:0000259" key="5">
    <source>
        <dbReference type="Pfam" id="PF01258"/>
    </source>
</evidence>
<evidence type="ECO:0000256" key="3">
    <source>
        <dbReference type="ARBA" id="ARBA00022833"/>
    </source>
</evidence>
<evidence type="ECO:0000256" key="4">
    <source>
        <dbReference type="PROSITE-ProRule" id="PRU00510"/>
    </source>
</evidence>
<organism evidence="6 7">
    <name type="scientific">candidate division LCP-89 bacterium B3_LCP</name>
    <dbReference type="NCBI Taxonomy" id="2012998"/>
    <lineage>
        <taxon>Bacteria</taxon>
        <taxon>Pseudomonadati</taxon>
        <taxon>Bacteria division LCP-89</taxon>
    </lineage>
</organism>
<dbReference type="GO" id="GO:0008270">
    <property type="term" value="F:zinc ion binding"/>
    <property type="evidence" value="ECO:0007669"/>
    <property type="project" value="UniProtKB-KW"/>
</dbReference>
<dbReference type="PROSITE" id="PS51128">
    <property type="entry name" value="ZF_DKSA_2"/>
    <property type="match status" value="1"/>
</dbReference>
<accession>A0A532UZT5</accession>
<dbReference type="Gene3D" id="1.20.120.910">
    <property type="entry name" value="DksA, coiled-coil domain"/>
    <property type="match status" value="1"/>
</dbReference>
<dbReference type="Proteomes" id="UP000319619">
    <property type="component" value="Unassembled WGS sequence"/>
</dbReference>
<dbReference type="InterPro" id="IPR000962">
    <property type="entry name" value="Znf_DskA_TraR"/>
</dbReference>
<evidence type="ECO:0000256" key="2">
    <source>
        <dbReference type="ARBA" id="ARBA00022771"/>
    </source>
</evidence>
<dbReference type="PANTHER" id="PTHR33823">
    <property type="entry name" value="RNA POLYMERASE-BINDING TRANSCRIPTION FACTOR DKSA-RELATED"/>
    <property type="match status" value="1"/>
</dbReference>
<feature type="zinc finger region" description="dksA C4-type" evidence="4">
    <location>
        <begin position="104"/>
        <end position="128"/>
    </location>
</feature>
<dbReference type="PRINTS" id="PR00618">
    <property type="entry name" value="DKSAZNFINGER"/>
</dbReference>
<dbReference type="PROSITE" id="PS01102">
    <property type="entry name" value="ZF_DKSA_1"/>
    <property type="match status" value="1"/>
</dbReference>
<protein>
    <submittedName>
        <fullName evidence="6">Transcriptional regulator</fullName>
    </submittedName>
</protein>
<evidence type="ECO:0000313" key="7">
    <source>
        <dbReference type="Proteomes" id="UP000319619"/>
    </source>
</evidence>
<feature type="domain" description="Zinc finger DksA/TraR C4-type" evidence="5">
    <location>
        <begin position="99"/>
        <end position="133"/>
    </location>
</feature>
<dbReference type="EMBL" id="NJBN01000005">
    <property type="protein sequence ID" value="TKJ40470.1"/>
    <property type="molecule type" value="Genomic_DNA"/>
</dbReference>
<evidence type="ECO:0000313" key="6">
    <source>
        <dbReference type="EMBL" id="TKJ40470.1"/>
    </source>
</evidence>
<dbReference type="InterPro" id="IPR020458">
    <property type="entry name" value="Znf_DskA_TraR_CS"/>
</dbReference>
<keyword evidence="2" id="KW-0863">Zinc-finger</keyword>
<dbReference type="PANTHER" id="PTHR33823:SF2">
    <property type="entry name" value="RNA POLYMERASE-BINDING TRANSCRIPTION FACTOR DKSA"/>
    <property type="match status" value="1"/>
</dbReference>
<sequence length="134" mass="15530">MPKEKSKKKPGVFSKRDLPHFKKLILKKRENLLDKLSNLKEKTLEKSYQDYTGEHSTYSFHMADQGTDAQEREKAFMFASREGRYLSYLDRALELIEEGKYGFCNECGEPIAKARLEAVPTAKLCVECKSKKEE</sequence>
<dbReference type="SUPFAM" id="SSF57716">
    <property type="entry name" value="Glucocorticoid receptor-like (DNA-binding domain)"/>
    <property type="match status" value="1"/>
</dbReference>
<comment type="caution">
    <text evidence="6">The sequence shown here is derived from an EMBL/GenBank/DDBJ whole genome shotgun (WGS) entry which is preliminary data.</text>
</comment>
<dbReference type="SUPFAM" id="SSF109635">
    <property type="entry name" value="DnaK suppressor protein DksA, alpha-hairpin domain"/>
    <property type="match status" value="1"/>
</dbReference>